<dbReference type="PANTHER" id="PTHR30417:SF1">
    <property type="entry name" value="N-ACETYLMURAMOYL-L-ALANINE AMIDASE AMID"/>
    <property type="match status" value="1"/>
</dbReference>
<dbReference type="GO" id="GO:0008745">
    <property type="term" value="F:N-acetylmuramoyl-L-alanine amidase activity"/>
    <property type="evidence" value="ECO:0007669"/>
    <property type="project" value="UniProtKB-EC"/>
</dbReference>
<dbReference type="CDD" id="cd06583">
    <property type="entry name" value="PGRP"/>
    <property type="match status" value="1"/>
</dbReference>
<evidence type="ECO:0000256" key="2">
    <source>
        <dbReference type="ARBA" id="ARBA00011901"/>
    </source>
</evidence>
<dbReference type="EC" id="3.5.1.28" evidence="2"/>
<evidence type="ECO:0000256" key="3">
    <source>
        <dbReference type="ARBA" id="ARBA00022801"/>
    </source>
</evidence>
<dbReference type="GO" id="GO:0009254">
    <property type="term" value="P:peptidoglycan turnover"/>
    <property type="evidence" value="ECO:0007669"/>
    <property type="project" value="TreeGrafter"/>
</dbReference>
<dbReference type="AlphaFoldDB" id="A0A7C1JXY7"/>
<evidence type="ECO:0000256" key="1">
    <source>
        <dbReference type="ARBA" id="ARBA00001561"/>
    </source>
</evidence>
<dbReference type="Gene3D" id="3.40.80.10">
    <property type="entry name" value="Peptidoglycan recognition protein-like"/>
    <property type="match status" value="1"/>
</dbReference>
<dbReference type="GO" id="GO:0071555">
    <property type="term" value="P:cell wall organization"/>
    <property type="evidence" value="ECO:0007669"/>
    <property type="project" value="UniProtKB-KW"/>
</dbReference>
<comment type="caution">
    <text evidence="6">The sequence shown here is derived from an EMBL/GenBank/DDBJ whole genome shotgun (WGS) entry which is preliminary data.</text>
</comment>
<dbReference type="SMART" id="SM00644">
    <property type="entry name" value="Ami_2"/>
    <property type="match status" value="1"/>
</dbReference>
<dbReference type="InterPro" id="IPR002502">
    <property type="entry name" value="Amidase_domain"/>
</dbReference>
<protein>
    <recommendedName>
        <fullName evidence="2">N-acetylmuramoyl-L-alanine amidase</fullName>
        <ecNumber evidence="2">3.5.1.28</ecNumber>
    </recommendedName>
</protein>
<comment type="catalytic activity">
    <reaction evidence="1">
        <text>Hydrolyzes the link between N-acetylmuramoyl residues and L-amino acid residues in certain cell-wall glycopeptides.</text>
        <dbReference type="EC" id="3.5.1.28"/>
    </reaction>
</comment>
<keyword evidence="3" id="KW-0378">Hydrolase</keyword>
<dbReference type="PANTHER" id="PTHR30417">
    <property type="entry name" value="N-ACETYLMURAMOYL-L-ALANINE AMIDASE AMID"/>
    <property type="match status" value="1"/>
</dbReference>
<dbReference type="InterPro" id="IPR036505">
    <property type="entry name" value="Amidase/PGRP_sf"/>
</dbReference>
<name>A0A7C1JXY7_9CHLR</name>
<evidence type="ECO:0000313" key="6">
    <source>
        <dbReference type="EMBL" id="HDX32728.1"/>
    </source>
</evidence>
<gene>
    <name evidence="6" type="ORF">ENQ20_14750</name>
</gene>
<evidence type="ECO:0000259" key="5">
    <source>
        <dbReference type="SMART" id="SM00644"/>
    </source>
</evidence>
<feature type="domain" description="N-acetylmuramoyl-L-alanine amidase" evidence="5">
    <location>
        <begin position="9"/>
        <end position="152"/>
    </location>
</feature>
<sequence>MSVPYRIESPNYDPQPIDVCFLVLHYTAVDRARTLEIFTDPARKAAAHLVVDMDGTIYECVPCWEGTALRGWHAGISRWHDGQRLWERLNDWSIGVELVNFNGNIFSFSEAQYEALEWIVAHLRRWYPALRDANAVLGHEQIAGFRGKADPGWCFDWQRFFAICYPGQAAPPRPPVCPAALRDALAPLADVAPTEPGAANAFWERISLLTETAVALAQH</sequence>
<proteinExistence type="predicted"/>
<dbReference type="GO" id="GO:0009253">
    <property type="term" value="P:peptidoglycan catabolic process"/>
    <property type="evidence" value="ECO:0007669"/>
    <property type="project" value="InterPro"/>
</dbReference>
<evidence type="ECO:0000256" key="4">
    <source>
        <dbReference type="ARBA" id="ARBA00023316"/>
    </source>
</evidence>
<dbReference type="EMBL" id="DSMG01000151">
    <property type="protein sequence ID" value="HDX32728.1"/>
    <property type="molecule type" value="Genomic_DNA"/>
</dbReference>
<organism evidence="6">
    <name type="scientific">Caldilinea aerophila</name>
    <dbReference type="NCBI Taxonomy" id="133453"/>
    <lineage>
        <taxon>Bacteria</taxon>
        <taxon>Bacillati</taxon>
        <taxon>Chloroflexota</taxon>
        <taxon>Caldilineae</taxon>
        <taxon>Caldilineales</taxon>
        <taxon>Caldilineaceae</taxon>
        <taxon>Caldilinea</taxon>
    </lineage>
</organism>
<dbReference type="InterPro" id="IPR051206">
    <property type="entry name" value="NAMLAA_amidase_2"/>
</dbReference>
<keyword evidence="4" id="KW-0961">Cell wall biogenesis/degradation</keyword>
<reference evidence="6" key="1">
    <citation type="journal article" date="2020" name="mSystems">
        <title>Genome- and Community-Level Interaction Insights into Carbon Utilization and Element Cycling Functions of Hydrothermarchaeota in Hydrothermal Sediment.</title>
        <authorList>
            <person name="Zhou Z."/>
            <person name="Liu Y."/>
            <person name="Xu W."/>
            <person name="Pan J."/>
            <person name="Luo Z.H."/>
            <person name="Li M."/>
        </authorList>
    </citation>
    <scope>NUCLEOTIDE SEQUENCE [LARGE SCALE GENOMIC DNA]</scope>
    <source>
        <strain evidence="6">SpSt-289</strain>
    </source>
</reference>
<dbReference type="Pfam" id="PF01510">
    <property type="entry name" value="Amidase_2"/>
    <property type="match status" value="1"/>
</dbReference>
<dbReference type="SUPFAM" id="SSF55846">
    <property type="entry name" value="N-acetylmuramoyl-L-alanine amidase-like"/>
    <property type="match status" value="1"/>
</dbReference>
<accession>A0A7C1JXY7</accession>